<name>A0A845GGH3_9BURK</name>
<accession>A0A845GGH3</accession>
<gene>
    <name evidence="1" type="ORF">GTP90_01265</name>
</gene>
<dbReference type="Proteomes" id="UP000447355">
    <property type="component" value="Unassembled WGS sequence"/>
</dbReference>
<organism evidence="1 2">
    <name type="scientific">Duganella vulcania</name>
    <dbReference type="NCBI Taxonomy" id="2692166"/>
    <lineage>
        <taxon>Bacteria</taxon>
        <taxon>Pseudomonadati</taxon>
        <taxon>Pseudomonadota</taxon>
        <taxon>Betaproteobacteria</taxon>
        <taxon>Burkholderiales</taxon>
        <taxon>Oxalobacteraceae</taxon>
        <taxon>Telluria group</taxon>
        <taxon>Duganella</taxon>
    </lineage>
</organism>
<dbReference type="RefSeq" id="WP_161081750.1">
    <property type="nucleotide sequence ID" value="NZ_WWCX01000001.1"/>
</dbReference>
<protein>
    <submittedName>
        <fullName evidence="1">Uncharacterized protein</fullName>
    </submittedName>
</protein>
<evidence type="ECO:0000313" key="2">
    <source>
        <dbReference type="Proteomes" id="UP000447355"/>
    </source>
</evidence>
<reference evidence="1" key="1">
    <citation type="submission" date="2019-12" db="EMBL/GenBank/DDBJ databases">
        <title>Novel species isolated from a subtropical stream in China.</title>
        <authorList>
            <person name="Lu H."/>
        </authorList>
    </citation>
    <scope>NUCLEOTIDE SEQUENCE [LARGE SCALE GENOMIC DNA]</scope>
    <source>
        <strain evidence="1">FT81W</strain>
    </source>
</reference>
<proteinExistence type="predicted"/>
<comment type="caution">
    <text evidence="1">The sequence shown here is derived from an EMBL/GenBank/DDBJ whole genome shotgun (WGS) entry which is preliminary data.</text>
</comment>
<dbReference type="EMBL" id="WWCX01000001">
    <property type="protein sequence ID" value="MYM92485.1"/>
    <property type="molecule type" value="Genomic_DNA"/>
</dbReference>
<evidence type="ECO:0000313" key="1">
    <source>
        <dbReference type="EMBL" id="MYM92485.1"/>
    </source>
</evidence>
<dbReference type="AlphaFoldDB" id="A0A845GGH3"/>
<sequence>MSATVASRTYRKLKRAANQWLKQDARNHRRGGDGRSAGVGNWSGLHTYAAGRCESGSLAGEASVRGGISPSALEFPSLTPVIHWLEGGCERRWAAKELRNLQARIGQVEAPQLAAAARRNLLVDASCVNGEEAGDELLANVARSRGKYPSNRRMFDGLMGKVTQLGRAYRGDGDIYAEALDVAACALRIAIEGDAGGNLHPMLVGDGAGTFSPAHAVGVADKVRKALAECYQDRLLGRSSQIGGNMDWARVEGASRVVAALRREFGLEETLQVATG</sequence>